<organism evidence="2 3">
    <name type="scientific">Caenorhabditis japonica</name>
    <dbReference type="NCBI Taxonomy" id="281687"/>
    <lineage>
        <taxon>Eukaryota</taxon>
        <taxon>Metazoa</taxon>
        <taxon>Ecdysozoa</taxon>
        <taxon>Nematoda</taxon>
        <taxon>Chromadorea</taxon>
        <taxon>Rhabditida</taxon>
        <taxon>Rhabditina</taxon>
        <taxon>Rhabditomorpha</taxon>
        <taxon>Rhabditoidea</taxon>
        <taxon>Rhabditidae</taxon>
        <taxon>Peloderinae</taxon>
        <taxon>Caenorhabditis</taxon>
    </lineage>
</organism>
<reference evidence="2" key="2">
    <citation type="submission" date="2022-06" db="UniProtKB">
        <authorList>
            <consortium name="EnsemblMetazoa"/>
        </authorList>
    </citation>
    <scope>IDENTIFICATION</scope>
    <source>
        <strain evidence="2">DF5081</strain>
    </source>
</reference>
<evidence type="ECO:0000313" key="2">
    <source>
        <dbReference type="EnsemblMetazoa" id="CJA39683b.1"/>
    </source>
</evidence>
<sequence length="86" mass="9375">MADDASVTTDEGDANVNVNEPKPPTCESLPKHGVLTFEPPSATSHQNGLLIQSISSPFEIPDDVTPKSTVYVFRKSSDDYENPKNR</sequence>
<evidence type="ECO:0000313" key="3">
    <source>
        <dbReference type="Proteomes" id="UP000005237"/>
    </source>
</evidence>
<protein>
    <submittedName>
        <fullName evidence="2">Reverse transcriptase domain-containing protein</fullName>
    </submittedName>
</protein>
<keyword evidence="3" id="KW-1185">Reference proteome</keyword>
<feature type="region of interest" description="Disordered" evidence="1">
    <location>
        <begin position="1"/>
        <end position="26"/>
    </location>
</feature>
<dbReference type="EnsemblMetazoa" id="CJA39683b.1">
    <property type="protein sequence ID" value="CJA39683b.1"/>
    <property type="gene ID" value="WBGene00215530"/>
</dbReference>
<reference evidence="3" key="1">
    <citation type="submission" date="2010-08" db="EMBL/GenBank/DDBJ databases">
        <authorList>
            <consortium name="Caenorhabditis japonica Sequencing Consortium"/>
            <person name="Wilson R.K."/>
        </authorList>
    </citation>
    <scope>NUCLEOTIDE SEQUENCE [LARGE SCALE GENOMIC DNA]</scope>
    <source>
        <strain evidence="3">DF5081</strain>
    </source>
</reference>
<dbReference type="AlphaFoldDB" id="A0A8R1IVG1"/>
<dbReference type="Proteomes" id="UP000005237">
    <property type="component" value="Unassembled WGS sequence"/>
</dbReference>
<proteinExistence type="predicted"/>
<name>A0A8R1IVG1_CAEJA</name>
<evidence type="ECO:0000256" key="1">
    <source>
        <dbReference type="SAM" id="MobiDB-lite"/>
    </source>
</evidence>
<accession>A0A8R1IVG1</accession>